<dbReference type="InterPro" id="IPR001296">
    <property type="entry name" value="Glyco_trans_1"/>
</dbReference>
<dbReference type="AlphaFoldDB" id="A0A419F201"/>
<gene>
    <name evidence="4" type="ORF">C4532_06150</name>
</gene>
<evidence type="ECO:0000313" key="5">
    <source>
        <dbReference type="Proteomes" id="UP000285961"/>
    </source>
</evidence>
<accession>A0A419F201</accession>
<dbReference type="Pfam" id="PF13439">
    <property type="entry name" value="Glyco_transf_4"/>
    <property type="match status" value="1"/>
</dbReference>
<reference evidence="4 5" key="1">
    <citation type="journal article" date="2017" name="ISME J.">
        <title>Energy and carbon metabolisms in a deep terrestrial subsurface fluid microbial community.</title>
        <authorList>
            <person name="Momper L."/>
            <person name="Jungbluth S.P."/>
            <person name="Lee M.D."/>
            <person name="Amend J.P."/>
        </authorList>
    </citation>
    <scope>NUCLEOTIDE SEQUENCE [LARGE SCALE GENOMIC DNA]</scope>
    <source>
        <strain evidence="4">SURF_17</strain>
    </source>
</reference>
<dbReference type="EMBL" id="QZKI01000046">
    <property type="protein sequence ID" value="RJP72332.1"/>
    <property type="molecule type" value="Genomic_DNA"/>
</dbReference>
<comment type="caution">
    <text evidence="4">The sequence shown here is derived from an EMBL/GenBank/DDBJ whole genome shotgun (WGS) entry which is preliminary data.</text>
</comment>
<evidence type="ECO:0000256" key="1">
    <source>
        <dbReference type="SAM" id="MobiDB-lite"/>
    </source>
</evidence>
<proteinExistence type="predicted"/>
<feature type="domain" description="Glycosyl transferase family 1" evidence="2">
    <location>
        <begin position="184"/>
        <end position="346"/>
    </location>
</feature>
<evidence type="ECO:0000259" key="2">
    <source>
        <dbReference type="Pfam" id="PF00534"/>
    </source>
</evidence>
<feature type="region of interest" description="Disordered" evidence="1">
    <location>
        <begin position="383"/>
        <end position="403"/>
    </location>
</feature>
<dbReference type="InterPro" id="IPR028098">
    <property type="entry name" value="Glyco_trans_4-like_N"/>
</dbReference>
<protein>
    <submittedName>
        <fullName evidence="4">Glycosyltransferase family 1 protein</fullName>
    </submittedName>
</protein>
<organism evidence="4 5">
    <name type="scientific">Candidatus Abyssobacteria bacterium SURF_17</name>
    <dbReference type="NCBI Taxonomy" id="2093361"/>
    <lineage>
        <taxon>Bacteria</taxon>
        <taxon>Pseudomonadati</taxon>
        <taxon>Candidatus Hydrogenedentota</taxon>
        <taxon>Candidatus Abyssobacteria</taxon>
    </lineage>
</organism>
<keyword evidence="4" id="KW-0808">Transferase</keyword>
<feature type="domain" description="Glycosyltransferase subfamily 4-like N-terminal" evidence="3">
    <location>
        <begin position="16"/>
        <end position="176"/>
    </location>
</feature>
<evidence type="ECO:0000259" key="3">
    <source>
        <dbReference type="Pfam" id="PF13439"/>
    </source>
</evidence>
<dbReference type="CDD" id="cd03801">
    <property type="entry name" value="GT4_PimA-like"/>
    <property type="match status" value="1"/>
</dbReference>
<dbReference type="GO" id="GO:0016757">
    <property type="term" value="F:glycosyltransferase activity"/>
    <property type="evidence" value="ECO:0007669"/>
    <property type="project" value="InterPro"/>
</dbReference>
<sequence>MAHRMNVALCAPGEIYGGVERFVHTLATYLRDETDVRPLVVLFEEGTHSRTLREAGVETVVIQPRWKYDVLVIRKLVHLFKTREIDVVHTSGYKATILATAAAKLCGIGTVKTEHGRLEPGNPYSVGHLRMRFNLLADRTVTHTCVDHVVYVTHDLKSCMLRNGKAGRSSVIHNGIVPIHTDAHPFPSDIDRNAFNIGIVGRLDEVKGHRSLLAALTRLSDLPRIAVNVIGEGALRSELERYSRQEQLTGRVKFLGFRENIHDYMRAFDVLAMPSLYEGLPYTLLEGMYLRRPVIASNVGGLREVLQDKVDALLVEPGNVDRLAEAIRYLYQNDAERTHLAENARRKICERFMISTMAEQYIEVFHRVSRKSDTERRTIGVPRQEIAMPSPGHKTRTSSEIER</sequence>
<dbReference type="Gene3D" id="3.40.50.2000">
    <property type="entry name" value="Glycogen Phosphorylase B"/>
    <property type="match status" value="2"/>
</dbReference>
<dbReference type="Proteomes" id="UP000285961">
    <property type="component" value="Unassembled WGS sequence"/>
</dbReference>
<name>A0A419F201_9BACT</name>
<dbReference type="SUPFAM" id="SSF53756">
    <property type="entry name" value="UDP-Glycosyltransferase/glycogen phosphorylase"/>
    <property type="match status" value="1"/>
</dbReference>
<evidence type="ECO:0000313" key="4">
    <source>
        <dbReference type="EMBL" id="RJP72332.1"/>
    </source>
</evidence>
<dbReference type="Pfam" id="PF00534">
    <property type="entry name" value="Glycos_transf_1"/>
    <property type="match status" value="1"/>
</dbReference>
<dbReference type="PANTHER" id="PTHR12526">
    <property type="entry name" value="GLYCOSYLTRANSFERASE"/>
    <property type="match status" value="1"/>
</dbReference>